<evidence type="ECO:0000313" key="2">
    <source>
        <dbReference type="EMBL" id="ROW16204.1"/>
    </source>
</evidence>
<keyword evidence="3" id="KW-1185">Reference proteome</keyword>
<feature type="region of interest" description="Disordered" evidence="1">
    <location>
        <begin position="149"/>
        <end position="169"/>
    </location>
</feature>
<proteinExistence type="predicted"/>
<dbReference type="EMBL" id="LKEB01000006">
    <property type="protein sequence ID" value="ROW16204.1"/>
    <property type="molecule type" value="Genomic_DNA"/>
</dbReference>
<feature type="compositionally biased region" description="Polar residues" evidence="1">
    <location>
        <begin position="149"/>
        <end position="164"/>
    </location>
</feature>
<dbReference type="AlphaFoldDB" id="A0A423XIL0"/>
<dbReference type="STRING" id="1230097.A0A423XIL0"/>
<accession>A0A423XIL0</accession>
<comment type="caution">
    <text evidence="2">The sequence shown here is derived from an EMBL/GenBank/DDBJ whole genome shotgun (WGS) entry which is preliminary data.</text>
</comment>
<feature type="region of interest" description="Disordered" evidence="1">
    <location>
        <begin position="81"/>
        <end position="108"/>
    </location>
</feature>
<feature type="compositionally biased region" description="Polar residues" evidence="1">
    <location>
        <begin position="88"/>
        <end position="108"/>
    </location>
</feature>
<protein>
    <submittedName>
        <fullName evidence="2">Uncharacterized protein</fullName>
    </submittedName>
</protein>
<name>A0A423XIL0_9PEZI</name>
<feature type="compositionally biased region" description="Polar residues" evidence="1">
    <location>
        <begin position="256"/>
        <end position="274"/>
    </location>
</feature>
<evidence type="ECO:0000256" key="1">
    <source>
        <dbReference type="SAM" id="MobiDB-lite"/>
    </source>
</evidence>
<dbReference type="OrthoDB" id="5395975at2759"/>
<organism evidence="2 3">
    <name type="scientific">Cytospora leucostoma</name>
    <dbReference type="NCBI Taxonomy" id="1230097"/>
    <lineage>
        <taxon>Eukaryota</taxon>
        <taxon>Fungi</taxon>
        <taxon>Dikarya</taxon>
        <taxon>Ascomycota</taxon>
        <taxon>Pezizomycotina</taxon>
        <taxon>Sordariomycetes</taxon>
        <taxon>Sordariomycetidae</taxon>
        <taxon>Diaporthales</taxon>
        <taxon>Cytosporaceae</taxon>
        <taxon>Cytospora</taxon>
    </lineage>
</organism>
<gene>
    <name evidence="2" type="ORF">VPNG_01916</name>
</gene>
<feature type="region of interest" description="Disordered" evidence="1">
    <location>
        <begin position="209"/>
        <end position="237"/>
    </location>
</feature>
<sequence>MGTSETMTEILVHITAPSRASDDVRYRQFATQYLAFEPTRRVDLPKDASLEPPRQCSQDEFVSPQASFRSVWDNVNSPSLVTRKENSKSQSSIPQQLQDASQKENISQTSWIAPPSEVPDSMPYNDISVPAFCSPTKVLHYYLQTVEPQSESTAGSSSQPTEGSKNVFDGTVPQEAYDTVVFTGESPNRPSCSAKKIARCVGSQKPGAVEPPHLDAIHGGRTCDTPSSATRLRKEGSKPPIFLVPEAGASLEGIQATPQSRRVIDNTTIIPSTQVRERAESDPPSSKRHKRGPPKEDVPALGRSASDVLPRGSNQATDLQPATEEEEESSHHVLENPDWSHVTQIISAEPSVANHSLGPRPPVSLERLAEDGEMKRRYRPSYQAREMRPYERGYWLVKLDGWQHQEKVAFWGFLGNYIRRDGNAGWGTRACRDESWSWMRLYGWEHIAGELYILLYVASYRLLKCMELRFHDGAGNVLVIVGARSDRRSLG</sequence>
<evidence type="ECO:0000313" key="3">
    <source>
        <dbReference type="Proteomes" id="UP000285146"/>
    </source>
</evidence>
<feature type="region of interest" description="Disordered" evidence="1">
    <location>
        <begin position="350"/>
        <end position="369"/>
    </location>
</feature>
<dbReference type="InParanoid" id="A0A423XIL0"/>
<feature type="region of interest" description="Disordered" evidence="1">
    <location>
        <begin position="253"/>
        <end position="335"/>
    </location>
</feature>
<dbReference type="Proteomes" id="UP000285146">
    <property type="component" value="Unassembled WGS sequence"/>
</dbReference>
<reference evidence="2 3" key="1">
    <citation type="submission" date="2015-09" db="EMBL/GenBank/DDBJ databases">
        <title>Host preference determinants of Valsa canker pathogens revealed by comparative genomics.</title>
        <authorList>
            <person name="Yin Z."/>
            <person name="Huang L."/>
        </authorList>
    </citation>
    <scope>NUCLEOTIDE SEQUENCE [LARGE SCALE GENOMIC DNA]</scope>
    <source>
        <strain evidence="2 3">SXYLt</strain>
    </source>
</reference>